<name>M0NU97_9EURY</name>
<feature type="region of interest" description="Disordered" evidence="1">
    <location>
        <begin position="134"/>
        <end position="153"/>
    </location>
</feature>
<dbReference type="RefSeq" id="WP_008005337.1">
    <property type="nucleotide sequence ID" value="NZ_AOJG01000018.1"/>
</dbReference>
<sequence length="446" mass="46887">MSGGSDAAESRDRSPLRTDLTPIVDAVADADADAFVAVGDRFDDDLRYLTRFAGPDRPSALVVVPVDGAADRAVCCAPSLFREQAEREFVASARERGSDGRADRFHDGVAREVRTERVGDHAGERAAGLVRDLIGAGDDGPETESDGDRTLLVPPSIPHDAAVYLERAGNALASTDAVATARARKTDAELDRLRSVQRAATAGMARAETVLAESEVGDSADESVGEARTEDRRRPPLRWEGAPLTTERLRREVNAVLAARGVRDAGDTAIGAGPSAADLHFVGDDPIRPGETVLIDVSPRGPDGYRGDLARTFVVDGDGGWERRAYLAVESAREVALGEIEPGATAASVHGEAAAELGAYGFDPNAGEGEAGFTHDTGHGVGVSLHESPSLSSGTELRPGHVVAVEPGVYDPDVGGVRLEDVVVVTEDGCELLAEYSFGIVPRERE</sequence>
<dbReference type="SUPFAM" id="SSF55920">
    <property type="entry name" value="Creatinase/aminopeptidase"/>
    <property type="match status" value="1"/>
</dbReference>
<accession>M0NU97</accession>
<dbReference type="PANTHER" id="PTHR46112">
    <property type="entry name" value="AMINOPEPTIDASE"/>
    <property type="match status" value="1"/>
</dbReference>
<dbReference type="STRING" id="1227482.C469_07727"/>
<dbReference type="InterPro" id="IPR036005">
    <property type="entry name" value="Creatinase/aminopeptidase-like"/>
</dbReference>
<dbReference type="EMBL" id="AOJG01000018">
    <property type="protein sequence ID" value="EMA61143.1"/>
    <property type="molecule type" value="Genomic_DNA"/>
</dbReference>
<dbReference type="PATRIC" id="fig|1227482.3.peg.1560"/>
<evidence type="ECO:0000256" key="1">
    <source>
        <dbReference type="SAM" id="MobiDB-lite"/>
    </source>
</evidence>
<reference evidence="3 4" key="1">
    <citation type="journal article" date="2014" name="PLoS Genet.">
        <title>Phylogenetically driven sequencing of extremely halophilic archaea reveals strategies for static and dynamic osmo-response.</title>
        <authorList>
            <person name="Becker E.A."/>
            <person name="Seitzer P.M."/>
            <person name="Tritt A."/>
            <person name="Larsen D."/>
            <person name="Krusor M."/>
            <person name="Yao A.I."/>
            <person name="Wu D."/>
            <person name="Madern D."/>
            <person name="Eisen J.A."/>
            <person name="Darling A.E."/>
            <person name="Facciotti M.T."/>
        </authorList>
    </citation>
    <scope>NUCLEOTIDE SEQUENCE [LARGE SCALE GENOMIC DNA]</scope>
    <source>
        <strain evidence="3 4">DSM 21995</strain>
    </source>
</reference>
<evidence type="ECO:0000259" key="2">
    <source>
        <dbReference type="Pfam" id="PF00557"/>
    </source>
</evidence>
<dbReference type="InterPro" id="IPR050659">
    <property type="entry name" value="Peptidase_M24B"/>
</dbReference>
<keyword evidence="4" id="KW-1185">Reference proteome</keyword>
<feature type="domain" description="Peptidase M24" evidence="2">
    <location>
        <begin position="196"/>
        <end position="427"/>
    </location>
</feature>
<feature type="compositionally biased region" description="Basic and acidic residues" evidence="1">
    <location>
        <begin position="225"/>
        <end position="234"/>
    </location>
</feature>
<evidence type="ECO:0000313" key="4">
    <source>
        <dbReference type="Proteomes" id="UP000011650"/>
    </source>
</evidence>
<dbReference type="PANTHER" id="PTHR46112:SF2">
    <property type="entry name" value="XAA-PRO AMINOPEPTIDASE P-RELATED"/>
    <property type="match status" value="1"/>
</dbReference>
<evidence type="ECO:0000313" key="3">
    <source>
        <dbReference type="EMBL" id="EMA61143.1"/>
    </source>
</evidence>
<gene>
    <name evidence="3" type="ORF">C469_07727</name>
</gene>
<feature type="compositionally biased region" description="Acidic residues" evidence="1">
    <location>
        <begin position="215"/>
        <end position="224"/>
    </location>
</feature>
<dbReference type="Proteomes" id="UP000011650">
    <property type="component" value="Unassembled WGS sequence"/>
</dbReference>
<dbReference type="AlphaFoldDB" id="M0NU97"/>
<protein>
    <submittedName>
        <fullName evidence="3">Peptidase M24</fullName>
    </submittedName>
</protein>
<dbReference type="OrthoDB" id="200535at2157"/>
<feature type="region of interest" description="Disordered" evidence="1">
    <location>
        <begin position="212"/>
        <end position="238"/>
    </location>
</feature>
<dbReference type="InterPro" id="IPR000994">
    <property type="entry name" value="Pept_M24"/>
</dbReference>
<organism evidence="3 4">
    <name type="scientific">Halorubrum lipolyticum DSM 21995</name>
    <dbReference type="NCBI Taxonomy" id="1227482"/>
    <lineage>
        <taxon>Archaea</taxon>
        <taxon>Methanobacteriati</taxon>
        <taxon>Methanobacteriota</taxon>
        <taxon>Stenosarchaea group</taxon>
        <taxon>Halobacteria</taxon>
        <taxon>Halobacteriales</taxon>
        <taxon>Haloferacaceae</taxon>
        <taxon>Halorubrum</taxon>
    </lineage>
</organism>
<dbReference type="Pfam" id="PF00557">
    <property type="entry name" value="Peptidase_M24"/>
    <property type="match status" value="1"/>
</dbReference>
<comment type="caution">
    <text evidence="3">The sequence shown here is derived from an EMBL/GenBank/DDBJ whole genome shotgun (WGS) entry which is preliminary data.</text>
</comment>
<proteinExistence type="predicted"/>
<dbReference type="Gene3D" id="3.90.230.10">
    <property type="entry name" value="Creatinase/methionine aminopeptidase superfamily"/>
    <property type="match status" value="1"/>
</dbReference>